<accession>A0ABW9QWR0</accession>
<sequence length="169" mass="18672">MPHQAGGMTGPAAGLVEVQVLGLPLDIWARTQEHMDGLLREFTLLVAGDATSTTRHAPRRLLDLVAELEADYAGMTSDQEQQLAEAADAGKDAIDLTYLVPTSVREACRRLDEALDEADRYCLEGEYLLTLATPADARAFRRWFLVQFMEQIDGRPARSWPEWQAADAG</sequence>
<proteinExistence type="predicted"/>
<keyword evidence="2" id="KW-1185">Reference proteome</keyword>
<organism evidence="1 2">
    <name type="scientific">Acidiferrimicrobium australe</name>
    <dbReference type="NCBI Taxonomy" id="2664430"/>
    <lineage>
        <taxon>Bacteria</taxon>
        <taxon>Bacillati</taxon>
        <taxon>Actinomycetota</taxon>
        <taxon>Acidimicrobiia</taxon>
        <taxon>Acidimicrobiales</taxon>
        <taxon>Acidimicrobiaceae</taxon>
        <taxon>Acidiferrimicrobium</taxon>
    </lineage>
</organism>
<evidence type="ECO:0000313" key="1">
    <source>
        <dbReference type="EMBL" id="MST33879.1"/>
    </source>
</evidence>
<dbReference type="EMBL" id="WJHE01000759">
    <property type="protein sequence ID" value="MST33879.1"/>
    <property type="molecule type" value="Genomic_DNA"/>
</dbReference>
<gene>
    <name evidence="1" type="ORF">GHK86_14270</name>
</gene>
<dbReference type="Proteomes" id="UP000437736">
    <property type="component" value="Unassembled WGS sequence"/>
</dbReference>
<name>A0ABW9QWR0_9ACTN</name>
<reference evidence="1 2" key="1">
    <citation type="submission" date="2019-11" db="EMBL/GenBank/DDBJ databases">
        <title>Acidiferrimicrobium australis gen. nov., sp. nov., an acidophilic and obligately heterotrophic, member of the Actinobacteria that catalyses dissimilatory oxido- reduction of iron isolated from metal-rich acidic water in Chile.</title>
        <authorList>
            <person name="Gonzalez D."/>
            <person name="Huber K."/>
            <person name="Hedrich S."/>
            <person name="Rojas-Villalobos C."/>
            <person name="Quatrini R."/>
            <person name="Dinamarca M.A."/>
            <person name="Schwarz A."/>
            <person name="Canales C."/>
            <person name="Nancucheo I."/>
        </authorList>
    </citation>
    <scope>NUCLEOTIDE SEQUENCE [LARGE SCALE GENOMIC DNA]</scope>
    <source>
        <strain evidence="1 2">USS-CCA1</strain>
    </source>
</reference>
<protein>
    <submittedName>
        <fullName evidence="1">Uncharacterized protein</fullName>
    </submittedName>
</protein>
<evidence type="ECO:0000313" key="2">
    <source>
        <dbReference type="Proteomes" id="UP000437736"/>
    </source>
</evidence>
<comment type="caution">
    <text evidence="1">The sequence shown here is derived from an EMBL/GenBank/DDBJ whole genome shotgun (WGS) entry which is preliminary data.</text>
</comment>